<organism evidence="10 11">
    <name type="scientific">Microbacterium lemovicicum</name>
    <dbReference type="NCBI Taxonomy" id="1072463"/>
    <lineage>
        <taxon>Bacteria</taxon>
        <taxon>Bacillati</taxon>
        <taxon>Actinomycetota</taxon>
        <taxon>Actinomycetes</taxon>
        <taxon>Micrococcales</taxon>
        <taxon>Microbacteriaceae</taxon>
        <taxon>Microbacterium</taxon>
    </lineage>
</organism>
<feature type="domain" description="ABC transporter" evidence="9">
    <location>
        <begin position="4"/>
        <end position="248"/>
    </location>
</feature>
<name>A0A3S9W608_9MICO</name>
<dbReference type="InterPro" id="IPR050388">
    <property type="entry name" value="ABC_Ni/Peptide_Import"/>
</dbReference>
<feature type="compositionally biased region" description="Low complexity" evidence="8">
    <location>
        <begin position="260"/>
        <end position="290"/>
    </location>
</feature>
<accession>A0A3S9W608</accession>
<keyword evidence="7" id="KW-0472">Membrane</keyword>
<keyword evidence="3" id="KW-0813">Transport</keyword>
<dbReference type="InterPro" id="IPR003593">
    <property type="entry name" value="AAA+_ATPase"/>
</dbReference>
<dbReference type="PANTHER" id="PTHR43297">
    <property type="entry name" value="OLIGOPEPTIDE TRANSPORT ATP-BINDING PROTEIN APPD"/>
    <property type="match status" value="1"/>
</dbReference>
<comment type="subcellular location">
    <subcellularLocation>
        <location evidence="1">Cell membrane</location>
        <topology evidence="1">Peripheral membrane protein</topology>
    </subcellularLocation>
</comment>
<feature type="region of interest" description="Disordered" evidence="8">
    <location>
        <begin position="259"/>
        <end position="310"/>
    </location>
</feature>
<reference evidence="10 11" key="1">
    <citation type="submission" date="2018-08" db="EMBL/GenBank/DDBJ databases">
        <title>Microbacterium lemovicicum sp. nov., a bacterium isolated from a natural uranium-rich soil.</title>
        <authorList>
            <person name="ORTET P."/>
        </authorList>
    </citation>
    <scope>NUCLEOTIDE SEQUENCE [LARGE SCALE GENOMIC DNA]</scope>
    <source>
        <strain evidence="10 11">Viu22</strain>
    </source>
</reference>
<dbReference type="InterPro" id="IPR003439">
    <property type="entry name" value="ABC_transporter-like_ATP-bd"/>
</dbReference>
<evidence type="ECO:0000256" key="4">
    <source>
        <dbReference type="ARBA" id="ARBA00022475"/>
    </source>
</evidence>
<evidence type="ECO:0000256" key="1">
    <source>
        <dbReference type="ARBA" id="ARBA00004202"/>
    </source>
</evidence>
<comment type="similarity">
    <text evidence="2">Belongs to the ABC transporter superfamily.</text>
</comment>
<dbReference type="SUPFAM" id="SSF52540">
    <property type="entry name" value="P-loop containing nucleoside triphosphate hydrolases"/>
    <property type="match status" value="1"/>
</dbReference>
<evidence type="ECO:0000256" key="2">
    <source>
        <dbReference type="ARBA" id="ARBA00005417"/>
    </source>
</evidence>
<keyword evidence="11" id="KW-1185">Reference proteome</keyword>
<evidence type="ECO:0000256" key="3">
    <source>
        <dbReference type="ARBA" id="ARBA00022448"/>
    </source>
</evidence>
<dbReference type="PROSITE" id="PS50893">
    <property type="entry name" value="ABC_TRANSPORTER_2"/>
    <property type="match status" value="1"/>
</dbReference>
<evidence type="ECO:0000313" key="10">
    <source>
        <dbReference type="EMBL" id="AZS35465.1"/>
    </source>
</evidence>
<keyword evidence="5" id="KW-0547">Nucleotide-binding</keyword>
<evidence type="ECO:0000256" key="7">
    <source>
        <dbReference type="ARBA" id="ARBA00023136"/>
    </source>
</evidence>
<keyword evidence="4" id="KW-1003">Cell membrane</keyword>
<proteinExistence type="inferred from homology"/>
<dbReference type="GO" id="GO:0005524">
    <property type="term" value="F:ATP binding"/>
    <property type="evidence" value="ECO:0007669"/>
    <property type="project" value="UniProtKB-KW"/>
</dbReference>
<dbReference type="Gene3D" id="3.40.50.300">
    <property type="entry name" value="P-loop containing nucleotide triphosphate hydrolases"/>
    <property type="match status" value="1"/>
</dbReference>
<dbReference type="GO" id="GO:0005886">
    <property type="term" value="C:plasma membrane"/>
    <property type="evidence" value="ECO:0007669"/>
    <property type="project" value="UniProtKB-SubCell"/>
</dbReference>
<evidence type="ECO:0000259" key="9">
    <source>
        <dbReference type="PROSITE" id="PS50893"/>
    </source>
</evidence>
<dbReference type="CDD" id="cd03257">
    <property type="entry name" value="ABC_NikE_OppD_transporters"/>
    <property type="match status" value="1"/>
</dbReference>
<evidence type="ECO:0000313" key="11">
    <source>
        <dbReference type="Proteomes" id="UP000276888"/>
    </source>
</evidence>
<sequence length="310" mass="31425">MSLLEISGLTVRAAGTVLVDDVSLAVGPGDRVGLIGESGSGKSLTSLAAVGLLPDALRVSGSVLLDGHEVVGAGDRTLRPLRGPVAQVVFQEPLTALDPLMRVGAQIAEPLRRHLGLRGAALRDAVREALAEVVLTDPRIARAYPHELSGGQRQRVAIAMALAARPRLLIADEPTTALDVTVQDAVLSLLERLVAERGMALLFVSHDLAVVSRMTERIAVLRGGRVVESGPVGDVLWAPQHPYTAALVASARALDDALDPDASGAVPDADAAGPAAADAVPGADASDAVPGEGAVPGSDAAGRGSDGGAA</sequence>
<evidence type="ECO:0000256" key="5">
    <source>
        <dbReference type="ARBA" id="ARBA00022741"/>
    </source>
</evidence>
<dbReference type="OrthoDB" id="8481147at2"/>
<dbReference type="AlphaFoldDB" id="A0A3S9W608"/>
<evidence type="ECO:0000256" key="6">
    <source>
        <dbReference type="ARBA" id="ARBA00022840"/>
    </source>
</evidence>
<dbReference type="RefSeq" id="WP_127094289.1">
    <property type="nucleotide sequence ID" value="NZ_CP031423.1"/>
</dbReference>
<evidence type="ECO:0000256" key="8">
    <source>
        <dbReference type="SAM" id="MobiDB-lite"/>
    </source>
</evidence>
<dbReference type="InterPro" id="IPR027417">
    <property type="entry name" value="P-loop_NTPase"/>
</dbReference>
<dbReference type="EMBL" id="CP031423">
    <property type="protein sequence ID" value="AZS35465.1"/>
    <property type="molecule type" value="Genomic_DNA"/>
</dbReference>
<dbReference type="InterPro" id="IPR017871">
    <property type="entry name" value="ABC_transporter-like_CS"/>
</dbReference>
<dbReference type="PROSITE" id="PS00211">
    <property type="entry name" value="ABC_TRANSPORTER_1"/>
    <property type="match status" value="1"/>
</dbReference>
<dbReference type="SMART" id="SM00382">
    <property type="entry name" value="AAA"/>
    <property type="match status" value="1"/>
</dbReference>
<dbReference type="PANTHER" id="PTHR43297:SF2">
    <property type="entry name" value="DIPEPTIDE TRANSPORT ATP-BINDING PROTEIN DPPD"/>
    <property type="match status" value="1"/>
</dbReference>
<dbReference type="Proteomes" id="UP000276888">
    <property type="component" value="Chromosome"/>
</dbReference>
<dbReference type="GO" id="GO:0016887">
    <property type="term" value="F:ATP hydrolysis activity"/>
    <property type="evidence" value="ECO:0007669"/>
    <property type="project" value="InterPro"/>
</dbReference>
<dbReference type="KEGG" id="mlv:CVS47_00057"/>
<dbReference type="Pfam" id="PF00005">
    <property type="entry name" value="ABC_tran"/>
    <property type="match status" value="1"/>
</dbReference>
<protein>
    <submittedName>
        <fullName evidence="10">Oligopeptide transport ATP-binding protein OppD</fullName>
    </submittedName>
</protein>
<keyword evidence="6 10" id="KW-0067">ATP-binding</keyword>
<gene>
    <name evidence="10" type="primary">oppD_1</name>
    <name evidence="10" type="ORF">CVS47_00057</name>
</gene>